<evidence type="ECO:0000256" key="1">
    <source>
        <dbReference type="SAM" id="MobiDB-lite"/>
    </source>
</evidence>
<sequence>MFFTTKSHLQIHCFFFLFFSYFFFPQRPAPPPPPTGQHKARTEKQDLDAKGKTTKRSTKRPRRRSDRRGAARTDGRPAGNSGDGRTDGRTNERRATVGTNSGQPGRTEMFLKAFRPKFWEVFGGIIYLFIYF</sequence>
<reference evidence="3" key="1">
    <citation type="submission" date="2024-02" db="EMBL/GenBank/DDBJ databases">
        <authorList>
            <consortium name="ELIXIR-Norway"/>
            <consortium name="Elixir Norway"/>
        </authorList>
    </citation>
    <scope>NUCLEOTIDE SEQUENCE</scope>
</reference>
<dbReference type="EMBL" id="OZ020102">
    <property type="protein sequence ID" value="CAK9276483.1"/>
    <property type="molecule type" value="Genomic_DNA"/>
</dbReference>
<accession>A0ABP0XBJ7</accession>
<feature type="compositionally biased region" description="Basic and acidic residues" evidence="1">
    <location>
        <begin position="84"/>
        <end position="95"/>
    </location>
</feature>
<dbReference type="Proteomes" id="UP001497444">
    <property type="component" value="Chromosome 7"/>
</dbReference>
<keyword evidence="2" id="KW-0732">Signal</keyword>
<feature type="chain" id="PRO_5045392412" evidence="2">
    <location>
        <begin position="29"/>
        <end position="132"/>
    </location>
</feature>
<protein>
    <submittedName>
        <fullName evidence="3">Uncharacterized protein</fullName>
    </submittedName>
</protein>
<feature type="signal peptide" evidence="2">
    <location>
        <begin position="1"/>
        <end position="28"/>
    </location>
</feature>
<feature type="compositionally biased region" description="Basic residues" evidence="1">
    <location>
        <begin position="52"/>
        <end position="66"/>
    </location>
</feature>
<evidence type="ECO:0000313" key="3">
    <source>
        <dbReference type="EMBL" id="CAK9276483.1"/>
    </source>
</evidence>
<evidence type="ECO:0000313" key="4">
    <source>
        <dbReference type="Proteomes" id="UP001497444"/>
    </source>
</evidence>
<proteinExistence type="predicted"/>
<feature type="compositionally biased region" description="Basic and acidic residues" evidence="1">
    <location>
        <begin position="40"/>
        <end position="51"/>
    </location>
</feature>
<feature type="region of interest" description="Disordered" evidence="1">
    <location>
        <begin position="27"/>
        <end position="106"/>
    </location>
</feature>
<evidence type="ECO:0000256" key="2">
    <source>
        <dbReference type="SAM" id="SignalP"/>
    </source>
</evidence>
<organism evidence="3 4">
    <name type="scientific">Sphagnum jensenii</name>
    <dbReference type="NCBI Taxonomy" id="128206"/>
    <lineage>
        <taxon>Eukaryota</taxon>
        <taxon>Viridiplantae</taxon>
        <taxon>Streptophyta</taxon>
        <taxon>Embryophyta</taxon>
        <taxon>Bryophyta</taxon>
        <taxon>Sphagnophytina</taxon>
        <taxon>Sphagnopsida</taxon>
        <taxon>Sphagnales</taxon>
        <taxon>Sphagnaceae</taxon>
        <taxon>Sphagnum</taxon>
    </lineage>
</organism>
<name>A0ABP0XBJ7_9BRYO</name>
<keyword evidence="4" id="KW-1185">Reference proteome</keyword>
<gene>
    <name evidence="3" type="ORF">CSSPJE1EN1_LOCUS21961</name>
</gene>